<dbReference type="EMBL" id="VITK01000006">
    <property type="protein sequence ID" value="TWA97507.1"/>
    <property type="molecule type" value="Genomic_DNA"/>
</dbReference>
<accession>A0A560DK80</accession>
<proteinExistence type="predicted"/>
<protein>
    <submittedName>
        <fullName evidence="1">Uncharacterized protein</fullName>
    </submittedName>
</protein>
<gene>
    <name evidence="1" type="ORF">FBZ96_106563</name>
</gene>
<name>A0A560DK80_9BRAD</name>
<dbReference type="AlphaFoldDB" id="A0A560DK80"/>
<organism evidence="1 2">
    <name type="scientific">Bradyrhizobium stylosanthis</name>
    <dbReference type="NCBI Taxonomy" id="1803665"/>
    <lineage>
        <taxon>Bacteria</taxon>
        <taxon>Pseudomonadati</taxon>
        <taxon>Pseudomonadota</taxon>
        <taxon>Alphaproteobacteria</taxon>
        <taxon>Hyphomicrobiales</taxon>
        <taxon>Nitrobacteraceae</taxon>
        <taxon>Bradyrhizobium</taxon>
    </lineage>
</organism>
<keyword evidence="2" id="KW-1185">Reference proteome</keyword>
<sequence length="50" mass="5794">MAMFRIQLADGERNLKTDLKALNEDSARSAAEKWFDGARWRIVAIRRLSD</sequence>
<evidence type="ECO:0000313" key="1">
    <source>
        <dbReference type="EMBL" id="TWA97507.1"/>
    </source>
</evidence>
<dbReference type="RefSeq" id="WP_156527619.1">
    <property type="nucleotide sequence ID" value="NZ_LVEM01000001.1"/>
</dbReference>
<comment type="caution">
    <text evidence="1">The sequence shown here is derived from an EMBL/GenBank/DDBJ whole genome shotgun (WGS) entry which is preliminary data.</text>
</comment>
<evidence type="ECO:0000313" key="2">
    <source>
        <dbReference type="Proteomes" id="UP000319949"/>
    </source>
</evidence>
<dbReference type="Proteomes" id="UP000319949">
    <property type="component" value="Unassembled WGS sequence"/>
</dbReference>
<reference evidence="1 2" key="1">
    <citation type="submission" date="2019-06" db="EMBL/GenBank/DDBJ databases">
        <title>Genomic Encyclopedia of Type Strains, Phase IV (KMG-V): Genome sequencing to study the core and pangenomes of soil and plant-associated prokaryotes.</title>
        <authorList>
            <person name="Whitman W."/>
        </authorList>
    </citation>
    <scope>NUCLEOTIDE SEQUENCE [LARGE SCALE GENOMIC DNA]</scope>
    <source>
        <strain evidence="1 2">BR 510</strain>
    </source>
</reference>